<dbReference type="AlphaFoldDB" id="A0A812SSG7"/>
<dbReference type="EMBL" id="CAJNDS010002463">
    <property type="protein sequence ID" value="CAE7487513.1"/>
    <property type="molecule type" value="Genomic_DNA"/>
</dbReference>
<protein>
    <submittedName>
        <fullName evidence="2">Uncharacterized protein</fullName>
    </submittedName>
</protein>
<sequence>MVQCSGSPLLLPNGRRRGRNQSFAQKQAAVTDWKVKIGASQASPASEPSVHLAQQKDTGKRGNVGVKLFLNKNDLVDWLVNKVAPLQSDAPMSIGLKECNPVTLLPSVGTSLDSKPLDLPHERSGGKFLCLNKEPTTFQLKIRKDAASLKSSKAPAKLLPTPAILGVESGFWGVD</sequence>
<name>A0A812SSG7_9DINO</name>
<reference evidence="2" key="1">
    <citation type="submission" date="2021-02" db="EMBL/GenBank/DDBJ databases">
        <authorList>
            <person name="Dougan E. K."/>
            <person name="Rhodes N."/>
            <person name="Thang M."/>
            <person name="Chan C."/>
        </authorList>
    </citation>
    <scope>NUCLEOTIDE SEQUENCE</scope>
</reference>
<comment type="caution">
    <text evidence="2">The sequence shown here is derived from an EMBL/GenBank/DDBJ whole genome shotgun (WGS) entry which is preliminary data.</text>
</comment>
<evidence type="ECO:0000313" key="2">
    <source>
        <dbReference type="EMBL" id="CAE7487513.1"/>
    </source>
</evidence>
<proteinExistence type="predicted"/>
<gene>
    <name evidence="2" type="ORF">SNAT2548_LOCUS27343</name>
</gene>
<dbReference type="Proteomes" id="UP000604046">
    <property type="component" value="Unassembled WGS sequence"/>
</dbReference>
<evidence type="ECO:0000313" key="3">
    <source>
        <dbReference type="Proteomes" id="UP000604046"/>
    </source>
</evidence>
<keyword evidence="3" id="KW-1185">Reference proteome</keyword>
<organism evidence="2 3">
    <name type="scientific">Symbiodinium natans</name>
    <dbReference type="NCBI Taxonomy" id="878477"/>
    <lineage>
        <taxon>Eukaryota</taxon>
        <taxon>Sar</taxon>
        <taxon>Alveolata</taxon>
        <taxon>Dinophyceae</taxon>
        <taxon>Suessiales</taxon>
        <taxon>Symbiodiniaceae</taxon>
        <taxon>Symbiodinium</taxon>
    </lineage>
</organism>
<evidence type="ECO:0000256" key="1">
    <source>
        <dbReference type="SAM" id="MobiDB-lite"/>
    </source>
</evidence>
<feature type="region of interest" description="Disordered" evidence="1">
    <location>
        <begin position="1"/>
        <end position="21"/>
    </location>
</feature>
<accession>A0A812SSG7</accession>